<evidence type="ECO:0000313" key="2">
    <source>
        <dbReference type="EMBL" id="RHJ89716.1"/>
    </source>
</evidence>
<gene>
    <name evidence="2" type="ORF">DW099_03880</name>
</gene>
<keyword evidence="3" id="KW-1185">Reference proteome</keyword>
<evidence type="ECO:0000313" key="3">
    <source>
        <dbReference type="Proteomes" id="UP000284841"/>
    </source>
</evidence>
<dbReference type="OrthoDB" id="1881226at2"/>
<dbReference type="SUPFAM" id="SSF51735">
    <property type="entry name" value="NAD(P)-binding Rossmann-fold domains"/>
    <property type="match status" value="1"/>
</dbReference>
<dbReference type="STRING" id="1776384.GCA_900086585_03067"/>
<feature type="domain" description="Alanine dehydrogenase/pyridine nucleotide transhydrogenase N-terminal" evidence="1">
    <location>
        <begin position="7"/>
        <end position="135"/>
    </location>
</feature>
<accession>A0A415E7G6</accession>
<sequence length="372" mass="42574">MKTKTVGFPMIRNFAGDRRDFIPDLFQFMDRYDGVEFFLEKGYGERLGYREEDYLNASEKVHFVPFEEAYGQDITMILKNPELENLELLKDGSTLFTMLHYSTRPAVVELIKRKKLKTFSMDSIVDDQGLRMFVDYFGTAYCGCKAGIDVLKKTYGKFYSHERGPIKAIVMGAGGVGQGVVKSLEVISDDEFLGREGVAGILPFVATRTITSDKQVMRELLMQADLLIDATQRKNQSIQIIANEEMSALPEHAVIVDLCADRYDFSLVPPLRRVVEGTVNGNPAHYIIYPDDPLYDQLPDEVDSTHRRIVVSCDAWPGMDFRRSVQYYYGLMKNYVGMILSKEPEQIKEDSDNLFERGLYRSTLVYFESMKK</sequence>
<dbReference type="SMART" id="SM01003">
    <property type="entry name" value="AlaDh_PNT_N"/>
    <property type="match status" value="1"/>
</dbReference>
<evidence type="ECO:0000259" key="1">
    <source>
        <dbReference type="SMART" id="SM01003"/>
    </source>
</evidence>
<protein>
    <recommendedName>
        <fullName evidence="1">Alanine dehydrogenase/pyridine nucleotide transhydrogenase N-terminal domain-containing protein</fullName>
    </recommendedName>
</protein>
<reference evidence="2 3" key="1">
    <citation type="submission" date="2018-08" db="EMBL/GenBank/DDBJ databases">
        <title>A genome reference for cultivated species of the human gut microbiota.</title>
        <authorList>
            <person name="Zou Y."/>
            <person name="Xue W."/>
            <person name="Luo G."/>
        </authorList>
    </citation>
    <scope>NUCLEOTIDE SEQUENCE [LARGE SCALE GENOMIC DNA]</scope>
    <source>
        <strain evidence="2 3">AM07-24</strain>
    </source>
</reference>
<dbReference type="SUPFAM" id="SSF52283">
    <property type="entry name" value="Formate/glycerate dehydrogenase catalytic domain-like"/>
    <property type="match status" value="1"/>
</dbReference>
<dbReference type="InterPro" id="IPR007886">
    <property type="entry name" value="AlaDH/PNT_N"/>
</dbReference>
<dbReference type="Pfam" id="PF05222">
    <property type="entry name" value="AlaDh_PNT_N"/>
    <property type="match status" value="1"/>
</dbReference>
<dbReference type="EMBL" id="QRMS01000001">
    <property type="protein sequence ID" value="RHJ89716.1"/>
    <property type="molecule type" value="Genomic_DNA"/>
</dbReference>
<name>A0A415E7G6_9FIRM</name>
<dbReference type="InterPro" id="IPR036291">
    <property type="entry name" value="NAD(P)-bd_dom_sf"/>
</dbReference>
<organism evidence="2 3">
    <name type="scientific">Emergencia timonensis</name>
    <dbReference type="NCBI Taxonomy" id="1776384"/>
    <lineage>
        <taxon>Bacteria</taxon>
        <taxon>Bacillati</taxon>
        <taxon>Bacillota</taxon>
        <taxon>Clostridia</taxon>
        <taxon>Peptostreptococcales</taxon>
        <taxon>Anaerovoracaceae</taxon>
        <taxon>Emergencia</taxon>
    </lineage>
</organism>
<dbReference type="RefSeq" id="WP_118333770.1">
    <property type="nucleotide sequence ID" value="NZ_AP025567.1"/>
</dbReference>
<comment type="caution">
    <text evidence="2">The sequence shown here is derived from an EMBL/GenBank/DDBJ whole genome shotgun (WGS) entry which is preliminary data.</text>
</comment>
<dbReference type="AlphaFoldDB" id="A0A415E7G6"/>
<dbReference type="Gene3D" id="3.40.50.720">
    <property type="entry name" value="NAD(P)-binding Rossmann-like Domain"/>
    <property type="match status" value="2"/>
</dbReference>
<proteinExistence type="predicted"/>
<dbReference type="Proteomes" id="UP000284841">
    <property type="component" value="Unassembled WGS sequence"/>
</dbReference>